<reference evidence="1 2" key="1">
    <citation type="submission" date="2014-04" db="EMBL/GenBank/DDBJ databases">
        <authorList>
            <consortium name="DOE Joint Genome Institute"/>
            <person name="Kuo A."/>
            <person name="Kohler A."/>
            <person name="Costa M.D."/>
            <person name="Nagy L.G."/>
            <person name="Floudas D."/>
            <person name="Copeland A."/>
            <person name="Barry K.W."/>
            <person name="Cichocki N."/>
            <person name="Veneault-Fourrey C."/>
            <person name="LaButti K."/>
            <person name="Lindquist E.A."/>
            <person name="Lipzen A."/>
            <person name="Lundell T."/>
            <person name="Morin E."/>
            <person name="Murat C."/>
            <person name="Sun H."/>
            <person name="Tunlid A."/>
            <person name="Henrissat B."/>
            <person name="Grigoriev I.V."/>
            <person name="Hibbett D.S."/>
            <person name="Martin F."/>
            <person name="Nordberg H.P."/>
            <person name="Cantor M.N."/>
            <person name="Hua S.X."/>
        </authorList>
    </citation>
    <scope>NUCLEOTIDE SEQUENCE [LARGE SCALE GENOMIC DNA]</scope>
    <source>
        <strain evidence="1 2">Marx 270</strain>
    </source>
</reference>
<reference evidence="2" key="2">
    <citation type="submission" date="2015-01" db="EMBL/GenBank/DDBJ databases">
        <title>Evolutionary Origins and Diversification of the Mycorrhizal Mutualists.</title>
        <authorList>
            <consortium name="DOE Joint Genome Institute"/>
            <consortium name="Mycorrhizal Genomics Consortium"/>
            <person name="Kohler A."/>
            <person name="Kuo A."/>
            <person name="Nagy L.G."/>
            <person name="Floudas D."/>
            <person name="Copeland A."/>
            <person name="Barry K.W."/>
            <person name="Cichocki N."/>
            <person name="Veneault-Fourrey C."/>
            <person name="LaButti K."/>
            <person name="Lindquist E.A."/>
            <person name="Lipzen A."/>
            <person name="Lundell T."/>
            <person name="Morin E."/>
            <person name="Murat C."/>
            <person name="Riley R."/>
            <person name="Ohm R."/>
            <person name="Sun H."/>
            <person name="Tunlid A."/>
            <person name="Henrissat B."/>
            <person name="Grigoriev I.V."/>
            <person name="Hibbett D.S."/>
            <person name="Martin F."/>
        </authorList>
    </citation>
    <scope>NUCLEOTIDE SEQUENCE [LARGE SCALE GENOMIC DNA]</scope>
    <source>
        <strain evidence="2">Marx 270</strain>
    </source>
</reference>
<dbReference type="Proteomes" id="UP000054217">
    <property type="component" value="Unassembled WGS sequence"/>
</dbReference>
<proteinExistence type="predicted"/>
<accession>A0A0C3PIL4</accession>
<organism evidence="1 2">
    <name type="scientific">Pisolithus tinctorius Marx 270</name>
    <dbReference type="NCBI Taxonomy" id="870435"/>
    <lineage>
        <taxon>Eukaryota</taxon>
        <taxon>Fungi</taxon>
        <taxon>Dikarya</taxon>
        <taxon>Basidiomycota</taxon>
        <taxon>Agaricomycotina</taxon>
        <taxon>Agaricomycetes</taxon>
        <taxon>Agaricomycetidae</taxon>
        <taxon>Boletales</taxon>
        <taxon>Sclerodermatineae</taxon>
        <taxon>Pisolithaceae</taxon>
        <taxon>Pisolithus</taxon>
    </lineage>
</organism>
<dbReference type="HOGENOM" id="CLU_1511188_0_0_1"/>
<evidence type="ECO:0000313" key="1">
    <source>
        <dbReference type="EMBL" id="KIO07949.1"/>
    </source>
</evidence>
<name>A0A0C3PIL4_PISTI</name>
<dbReference type="InParanoid" id="A0A0C3PIL4"/>
<keyword evidence="2" id="KW-1185">Reference proteome</keyword>
<gene>
    <name evidence="1" type="ORF">M404DRAFT_377403</name>
</gene>
<evidence type="ECO:0000313" key="2">
    <source>
        <dbReference type="Proteomes" id="UP000054217"/>
    </source>
</evidence>
<protein>
    <submittedName>
        <fullName evidence="1">Uncharacterized protein</fullName>
    </submittedName>
</protein>
<dbReference type="EMBL" id="KN831958">
    <property type="protein sequence ID" value="KIO07949.1"/>
    <property type="molecule type" value="Genomic_DNA"/>
</dbReference>
<dbReference type="AlphaFoldDB" id="A0A0C3PIL4"/>
<sequence length="178" mass="19234">MTCFVLLKTSCLKFPVTVWAPMENHVVPLSILTGVGVVGGCHERTLQGVLPSGHTAGAHFNAALQLEEECTCLLQSQPASQNTVLLLLASSQRPSRIPNIRRCSPLSGSALARQISILRCGIRLPRPLGLHPSKLNHHPHFFEAVLPLINCLIDPSILPTSTHLACLSLTHLCILQPP</sequence>